<dbReference type="EMBL" id="JACHVA010000139">
    <property type="protein sequence ID" value="MBC2604182.1"/>
    <property type="molecule type" value="Genomic_DNA"/>
</dbReference>
<reference evidence="2 3" key="1">
    <citation type="submission" date="2020-07" db="EMBL/GenBank/DDBJ databases">
        <authorList>
            <person name="Feng X."/>
        </authorList>
    </citation>
    <scope>NUCLEOTIDE SEQUENCE [LARGE SCALE GENOMIC DNA]</scope>
    <source>
        <strain evidence="2 3">JCM14086</strain>
    </source>
</reference>
<keyword evidence="1" id="KW-0472">Membrane</keyword>
<dbReference type="AlphaFoldDB" id="A0A7X1B267"/>
<feature type="transmembrane region" description="Helical" evidence="1">
    <location>
        <begin position="84"/>
        <end position="105"/>
    </location>
</feature>
<accession>A0A7X1B267</accession>
<comment type="caution">
    <text evidence="2">The sequence shown here is derived from an EMBL/GenBank/DDBJ whole genome shotgun (WGS) entry which is preliminary data.</text>
</comment>
<evidence type="ECO:0000256" key="1">
    <source>
        <dbReference type="SAM" id="Phobius"/>
    </source>
</evidence>
<evidence type="ECO:0000313" key="2">
    <source>
        <dbReference type="EMBL" id="MBC2604182.1"/>
    </source>
</evidence>
<organism evidence="2 3">
    <name type="scientific">Puniceicoccus vermicola</name>
    <dbReference type="NCBI Taxonomy" id="388746"/>
    <lineage>
        <taxon>Bacteria</taxon>
        <taxon>Pseudomonadati</taxon>
        <taxon>Verrucomicrobiota</taxon>
        <taxon>Opitutia</taxon>
        <taxon>Puniceicoccales</taxon>
        <taxon>Puniceicoccaceae</taxon>
        <taxon>Puniceicoccus</taxon>
    </lineage>
</organism>
<feature type="transmembrane region" description="Helical" evidence="1">
    <location>
        <begin position="20"/>
        <end position="40"/>
    </location>
</feature>
<dbReference type="Proteomes" id="UP000525652">
    <property type="component" value="Unassembled WGS sequence"/>
</dbReference>
<evidence type="ECO:0000313" key="3">
    <source>
        <dbReference type="Proteomes" id="UP000525652"/>
    </source>
</evidence>
<dbReference type="RefSeq" id="WP_185694793.1">
    <property type="nucleotide sequence ID" value="NZ_JACHVA010000139.1"/>
</dbReference>
<keyword evidence="3" id="KW-1185">Reference proteome</keyword>
<sequence length="110" mass="12593">MFIPLSDLLYLSSGQGDPWVLLLMGLGFVLCYPVQILQWAQSKGWLEVEWKHVILFFGVVLGLYLLAAFLAVEIGDEEPALCLLVPLIVLALKFVIHWVLWFTGVDKWRY</sequence>
<name>A0A7X1B267_9BACT</name>
<protein>
    <submittedName>
        <fullName evidence="2">Uncharacterized protein</fullName>
    </submittedName>
</protein>
<proteinExistence type="predicted"/>
<keyword evidence="1" id="KW-0812">Transmembrane</keyword>
<feature type="transmembrane region" description="Helical" evidence="1">
    <location>
        <begin position="52"/>
        <end position="72"/>
    </location>
</feature>
<keyword evidence="1" id="KW-1133">Transmembrane helix</keyword>
<gene>
    <name evidence="2" type="ORF">H5P30_20570</name>
</gene>